<dbReference type="RefSeq" id="WP_055742928.1">
    <property type="nucleotide sequence ID" value="NZ_JARTHT010000009.1"/>
</dbReference>
<feature type="transmembrane region" description="Helical" evidence="1">
    <location>
        <begin position="21"/>
        <end position="49"/>
    </location>
</feature>
<name>A0ABR5NAS0_BRECH</name>
<accession>A0ABR5NAS0</accession>
<keyword evidence="1" id="KW-1133">Transmembrane helix</keyword>
<gene>
    <name evidence="2" type="ORF">AN963_02195</name>
</gene>
<keyword evidence="3" id="KW-1185">Reference proteome</keyword>
<feature type="transmembrane region" description="Helical" evidence="1">
    <location>
        <begin position="96"/>
        <end position="117"/>
    </location>
</feature>
<evidence type="ECO:0000313" key="2">
    <source>
        <dbReference type="EMBL" id="KQL48635.1"/>
    </source>
</evidence>
<sequence length="119" mass="13272">MFHRQLEAHKRNRNLILVVGWAMMIVGYVTPMLWMAGVGGLLLNGYAYYLMATDKRLAPKRGFRIPEASLLLTAILGGGIGALAGMLTYRHKTKHISFMIVVPVFCILQLFLLLQAIGQ</sequence>
<evidence type="ECO:0000256" key="1">
    <source>
        <dbReference type="SAM" id="Phobius"/>
    </source>
</evidence>
<keyword evidence="1" id="KW-0812">Transmembrane</keyword>
<comment type="caution">
    <text evidence="2">The sequence shown here is derived from an EMBL/GenBank/DDBJ whole genome shotgun (WGS) entry which is preliminary data.</text>
</comment>
<dbReference type="InterPro" id="IPR010718">
    <property type="entry name" value="DUF1294"/>
</dbReference>
<organism evidence="2 3">
    <name type="scientific">Brevibacillus choshinensis</name>
    <dbReference type="NCBI Taxonomy" id="54911"/>
    <lineage>
        <taxon>Bacteria</taxon>
        <taxon>Bacillati</taxon>
        <taxon>Bacillota</taxon>
        <taxon>Bacilli</taxon>
        <taxon>Bacillales</taxon>
        <taxon>Paenibacillaceae</taxon>
        <taxon>Brevibacillus</taxon>
    </lineage>
</organism>
<protein>
    <recommendedName>
        <fullName evidence="4">DUF1294 domain-containing protein</fullName>
    </recommendedName>
</protein>
<dbReference type="EMBL" id="LJJB01000007">
    <property type="protein sequence ID" value="KQL48635.1"/>
    <property type="molecule type" value="Genomic_DNA"/>
</dbReference>
<dbReference type="Proteomes" id="UP000051063">
    <property type="component" value="Unassembled WGS sequence"/>
</dbReference>
<reference evidence="2 3" key="1">
    <citation type="submission" date="2015-09" db="EMBL/GenBank/DDBJ databases">
        <title>Genome sequencing project for genomic taxonomy and phylogenomics of Bacillus-like bacteria.</title>
        <authorList>
            <person name="Liu B."/>
            <person name="Wang J."/>
            <person name="Zhu Y."/>
            <person name="Liu G."/>
            <person name="Chen Q."/>
            <person name="Chen Z."/>
            <person name="Lan J."/>
            <person name="Che J."/>
            <person name="Ge C."/>
            <person name="Shi H."/>
            <person name="Pan Z."/>
            <person name="Liu X."/>
        </authorList>
    </citation>
    <scope>NUCLEOTIDE SEQUENCE [LARGE SCALE GENOMIC DNA]</scope>
    <source>
        <strain evidence="2 3">DSM 8552</strain>
    </source>
</reference>
<dbReference type="Pfam" id="PF06961">
    <property type="entry name" value="DUF1294"/>
    <property type="match status" value="1"/>
</dbReference>
<keyword evidence="1" id="KW-0472">Membrane</keyword>
<proteinExistence type="predicted"/>
<evidence type="ECO:0000313" key="3">
    <source>
        <dbReference type="Proteomes" id="UP000051063"/>
    </source>
</evidence>
<evidence type="ECO:0008006" key="4">
    <source>
        <dbReference type="Google" id="ProtNLM"/>
    </source>
</evidence>
<feature type="transmembrane region" description="Helical" evidence="1">
    <location>
        <begin position="69"/>
        <end position="89"/>
    </location>
</feature>